<gene>
    <name evidence="7" type="ordered locus">ETAF_2631</name>
</gene>
<proteinExistence type="predicted"/>
<evidence type="ECO:0000256" key="5">
    <source>
        <dbReference type="ARBA" id="ARBA00023014"/>
    </source>
</evidence>
<keyword evidence="1" id="KW-0004">4Fe-4S</keyword>
<feature type="domain" description="4Fe-4S ferredoxin-type" evidence="6">
    <location>
        <begin position="66"/>
        <end position="95"/>
    </location>
</feature>
<dbReference type="Gene3D" id="3.30.70.3270">
    <property type="match status" value="1"/>
</dbReference>
<name>A0A0H3DVR5_EDWTF</name>
<evidence type="ECO:0000256" key="3">
    <source>
        <dbReference type="ARBA" id="ARBA00022737"/>
    </source>
</evidence>
<keyword evidence="4" id="KW-0408">Iron</keyword>
<dbReference type="KEGG" id="etd:ETAF_2631"/>
<dbReference type="NCBIfam" id="NF009053">
    <property type="entry name" value="PRK12387.1"/>
    <property type="match status" value="1"/>
</dbReference>
<dbReference type="GO" id="GO:0016020">
    <property type="term" value="C:membrane"/>
    <property type="evidence" value="ECO:0007669"/>
    <property type="project" value="InterPro"/>
</dbReference>
<feature type="domain" description="4Fe-4S ferredoxin-type" evidence="6">
    <location>
        <begin position="31"/>
        <end position="60"/>
    </location>
</feature>
<evidence type="ECO:0000256" key="4">
    <source>
        <dbReference type="ARBA" id="ARBA00023004"/>
    </source>
</evidence>
<reference evidence="7 8" key="2">
    <citation type="journal article" date="2011" name="BMC Immunol.">
        <title>Comparison of static immersion and intravenous injection systems for exposure of zebrafish embryos to the natural pathogen Edwardsiella tarda.</title>
        <authorList>
            <person name="van Soest J.J."/>
            <person name="Stockhammer O.W."/>
            <person name="Ordas A."/>
            <person name="Bloemberg G.V."/>
            <person name="Spaink H.P."/>
            <person name="Meijer A.H."/>
        </authorList>
    </citation>
    <scope>NUCLEOTIDE SEQUENCE [LARGE SCALE GENOMIC DNA]</scope>
    <source>
        <strain evidence="7 8">FL6-60</strain>
    </source>
</reference>
<accession>A0A0H3DVR5</accession>
<keyword evidence="5" id="KW-0411">Iron-sulfur</keyword>
<dbReference type="Proteomes" id="UP000002230">
    <property type="component" value="Chromosome"/>
</dbReference>
<organism evidence="7 8">
    <name type="scientific">Edwardsiella tarda (strain FL6-60)</name>
    <dbReference type="NCBI Taxonomy" id="718251"/>
    <lineage>
        <taxon>Bacteria</taxon>
        <taxon>Pseudomonadati</taxon>
        <taxon>Pseudomonadota</taxon>
        <taxon>Gammaproteobacteria</taxon>
        <taxon>Enterobacterales</taxon>
        <taxon>Hafniaceae</taxon>
        <taxon>Edwardsiella</taxon>
    </lineage>
</organism>
<keyword evidence="3" id="KW-0677">Repeat</keyword>
<protein>
    <submittedName>
        <fullName evidence="7">Formate hydrogenlyase complex 3 iron-sulfur protein Formate hydrogenlyase subunit 6 Ni,Fe-hydrogenase III medium subunit</fullName>
    </submittedName>
</protein>
<dbReference type="GO" id="GO:0046872">
    <property type="term" value="F:metal ion binding"/>
    <property type="evidence" value="ECO:0007669"/>
    <property type="project" value="UniProtKB-KW"/>
</dbReference>
<evidence type="ECO:0000256" key="1">
    <source>
        <dbReference type="ARBA" id="ARBA00022485"/>
    </source>
</evidence>
<dbReference type="HOGENOM" id="CLU_067218_3_1_6"/>
<dbReference type="InterPro" id="IPR010226">
    <property type="entry name" value="NADH_quinone_OxRdtase_chainI"/>
</dbReference>
<dbReference type="EMBL" id="CP002154">
    <property type="protein sequence ID" value="ADM42733.1"/>
    <property type="molecule type" value="Genomic_DNA"/>
</dbReference>
<dbReference type="GO" id="GO:0009060">
    <property type="term" value="P:aerobic respiration"/>
    <property type="evidence" value="ECO:0007669"/>
    <property type="project" value="TreeGrafter"/>
</dbReference>
<dbReference type="PATRIC" id="fig|718251.5.peg.2732"/>
<dbReference type="InterPro" id="IPR017896">
    <property type="entry name" value="4Fe4S_Fe-S-bd"/>
</dbReference>
<keyword evidence="7" id="KW-0456">Lyase</keyword>
<evidence type="ECO:0000313" key="7">
    <source>
        <dbReference type="EMBL" id="ADM42733.1"/>
    </source>
</evidence>
<evidence type="ECO:0000313" key="8">
    <source>
        <dbReference type="Proteomes" id="UP000002230"/>
    </source>
</evidence>
<dbReference type="PANTHER" id="PTHR10849:SF35">
    <property type="entry name" value="FORMATE HYDROGENLYASE SUBUNIT 6-RELATED"/>
    <property type="match status" value="1"/>
</dbReference>
<keyword evidence="2" id="KW-0479">Metal-binding</keyword>
<dbReference type="GO" id="GO:0051539">
    <property type="term" value="F:4 iron, 4 sulfur cluster binding"/>
    <property type="evidence" value="ECO:0007669"/>
    <property type="project" value="UniProtKB-KW"/>
</dbReference>
<dbReference type="InterPro" id="IPR017900">
    <property type="entry name" value="4Fe4S_Fe_S_CS"/>
</dbReference>
<dbReference type="GO" id="GO:0003954">
    <property type="term" value="F:NADH dehydrogenase activity"/>
    <property type="evidence" value="ECO:0007669"/>
    <property type="project" value="TreeGrafter"/>
</dbReference>
<dbReference type="PROSITE" id="PS00198">
    <property type="entry name" value="4FE4S_FER_1"/>
    <property type="match status" value="1"/>
</dbReference>
<reference evidence="8" key="1">
    <citation type="submission" date="2010-08" db="EMBL/GenBank/DDBJ databases">
        <title>Genome comparisons of Edwardsiella bacteria analysed using deep sequencing technology.</title>
        <authorList>
            <person name="van Soest J.J."/>
            <person name="Henkel C.V."/>
            <person name="Jansen H.J."/>
            <person name="van den Hondel C.A.M.J.J."/>
            <person name="Bloemberg G.V."/>
            <person name="Meijer A.H."/>
            <person name="Spaink H.P."/>
        </authorList>
    </citation>
    <scope>NUCLEOTIDE SEQUENCE [LARGE SCALE GENOMIC DNA]</scope>
    <source>
        <strain evidence="8">FL6-60</strain>
    </source>
</reference>
<sequence>MLKLLKTALRHRHATVAYPARPLDVDANFRGKPQYDAQQCIACGACTAACPANALTMQTDAASGVRTWALNLGRCIFCARCEEVCPTAAIVLSPEFELAVWRKEDLQQRAEFRVCRCIECGAPYAAQKEIDYAMALLVQAGHLTADQAEARRAQFETCPACKRQHNMIPTARIALGRHLMPEASQ</sequence>
<dbReference type="SUPFAM" id="SSF54862">
    <property type="entry name" value="4Fe-4S ferredoxins"/>
    <property type="match status" value="1"/>
</dbReference>
<dbReference type="Pfam" id="PF12838">
    <property type="entry name" value="Fer4_7"/>
    <property type="match status" value="1"/>
</dbReference>
<dbReference type="GO" id="GO:0016829">
    <property type="term" value="F:lyase activity"/>
    <property type="evidence" value="ECO:0007669"/>
    <property type="project" value="UniProtKB-KW"/>
</dbReference>
<dbReference type="AlphaFoldDB" id="A0A0H3DVR5"/>
<dbReference type="PROSITE" id="PS51379">
    <property type="entry name" value="4FE4S_FER_2"/>
    <property type="match status" value="2"/>
</dbReference>
<evidence type="ECO:0000256" key="2">
    <source>
        <dbReference type="ARBA" id="ARBA00022723"/>
    </source>
</evidence>
<dbReference type="PANTHER" id="PTHR10849">
    <property type="entry name" value="NADH DEHYDROGENASE UBIQUINONE IRON-SULFUR PROTEIN 8, MITOCHONDRIAL"/>
    <property type="match status" value="1"/>
</dbReference>
<keyword evidence="8" id="KW-1185">Reference proteome</keyword>
<evidence type="ECO:0000259" key="6">
    <source>
        <dbReference type="PROSITE" id="PS51379"/>
    </source>
</evidence>